<dbReference type="PANTHER" id="PTHR21366">
    <property type="entry name" value="GLYOXALASE FAMILY PROTEIN"/>
    <property type="match status" value="1"/>
</dbReference>
<proteinExistence type="predicted"/>
<evidence type="ECO:0000313" key="3">
    <source>
        <dbReference type="EMBL" id="MFJ3044387.1"/>
    </source>
</evidence>
<keyword evidence="4" id="KW-1185">Reference proteome</keyword>
<dbReference type="InterPro" id="IPR037523">
    <property type="entry name" value="VOC_core"/>
</dbReference>
<feature type="region of interest" description="Disordered" evidence="1">
    <location>
        <begin position="125"/>
        <end position="149"/>
    </location>
</feature>
<dbReference type="Pfam" id="PF00903">
    <property type="entry name" value="Glyoxalase"/>
    <property type="match status" value="2"/>
</dbReference>
<sequence>MSDSSPSILPGVHSINHFVLSVPDLDEAAHFYTAFGLRVERRDGQIDLYCVGSPHRWGSVHAGAGHKKLQYVSLGIAAEDVAEMAGRIARNGLATEPHPLSDGAGLWLCGPGDMVFQLLVSPKVSPDSKPAAVPRQAAPAGRGEAPSRRQVAQVHPRRLSHLLFFCSDVALMIRFAEDILGLRLSDCSGDVVAFLHGCHGSEHHLLAFAKSSGTGLHHSSWDVGNIDEVGCGAEQMRTAGYKAGWGVGRHVLGSNYFYYVRDPWGSYAEYSHDMDFIPRGTVWRGADNPPEDSLYVWGPDVPAEFFINHEHKTA</sequence>
<evidence type="ECO:0000256" key="1">
    <source>
        <dbReference type="SAM" id="MobiDB-lite"/>
    </source>
</evidence>
<feature type="domain" description="VOC" evidence="2">
    <location>
        <begin position="158"/>
        <end position="273"/>
    </location>
</feature>
<dbReference type="Proteomes" id="UP001617427">
    <property type="component" value="Unassembled WGS sequence"/>
</dbReference>
<feature type="domain" description="VOC" evidence="2">
    <location>
        <begin position="14"/>
        <end position="121"/>
    </location>
</feature>
<dbReference type="RefSeq" id="WP_402698004.1">
    <property type="nucleotide sequence ID" value="NZ_JBIUZV010000001.1"/>
</dbReference>
<organism evidence="3 4">
    <name type="scientific">Herbaspirillum chlorophenolicum</name>
    <dbReference type="NCBI Taxonomy" id="211589"/>
    <lineage>
        <taxon>Bacteria</taxon>
        <taxon>Pseudomonadati</taxon>
        <taxon>Pseudomonadota</taxon>
        <taxon>Betaproteobacteria</taxon>
        <taxon>Burkholderiales</taxon>
        <taxon>Oxalobacteraceae</taxon>
        <taxon>Herbaspirillum</taxon>
    </lineage>
</organism>
<evidence type="ECO:0000259" key="2">
    <source>
        <dbReference type="PROSITE" id="PS51819"/>
    </source>
</evidence>
<protein>
    <submittedName>
        <fullName evidence="3">VOC family protein</fullName>
    </submittedName>
</protein>
<dbReference type="InterPro" id="IPR004360">
    <property type="entry name" value="Glyas_Fos-R_dOase_dom"/>
</dbReference>
<name>A0ABW8EWD8_9BURK</name>
<dbReference type="EMBL" id="JBIUZV010000001">
    <property type="protein sequence ID" value="MFJ3044387.1"/>
    <property type="molecule type" value="Genomic_DNA"/>
</dbReference>
<comment type="caution">
    <text evidence="3">The sequence shown here is derived from an EMBL/GenBank/DDBJ whole genome shotgun (WGS) entry which is preliminary data.</text>
</comment>
<reference evidence="3 4" key="1">
    <citation type="submission" date="2024-10" db="EMBL/GenBank/DDBJ databases">
        <title>The Natural Products Discovery Center: Release of the First 8490 Sequenced Strains for Exploring Actinobacteria Biosynthetic Diversity.</title>
        <authorList>
            <person name="Kalkreuter E."/>
            <person name="Kautsar S.A."/>
            <person name="Yang D."/>
            <person name="Bader C.D."/>
            <person name="Teijaro C.N."/>
            <person name="Fluegel L."/>
            <person name="Davis C.M."/>
            <person name="Simpson J.R."/>
            <person name="Lauterbach L."/>
            <person name="Steele A.D."/>
            <person name="Gui C."/>
            <person name="Meng S."/>
            <person name="Li G."/>
            <person name="Viehrig K."/>
            <person name="Ye F."/>
            <person name="Su P."/>
            <person name="Kiefer A.F."/>
            <person name="Nichols A."/>
            <person name="Cepeda A.J."/>
            <person name="Yan W."/>
            <person name="Fan B."/>
            <person name="Jiang Y."/>
            <person name="Adhikari A."/>
            <person name="Zheng C.-J."/>
            <person name="Schuster L."/>
            <person name="Cowan T.M."/>
            <person name="Smanski M.J."/>
            <person name="Chevrette M.G."/>
            <person name="De Carvalho L.P.S."/>
            <person name="Shen B."/>
        </authorList>
    </citation>
    <scope>NUCLEOTIDE SEQUENCE [LARGE SCALE GENOMIC DNA]</scope>
    <source>
        <strain evidence="3 4">NPDC087045</strain>
    </source>
</reference>
<dbReference type="SUPFAM" id="SSF54593">
    <property type="entry name" value="Glyoxalase/Bleomycin resistance protein/Dihydroxybiphenyl dioxygenase"/>
    <property type="match status" value="1"/>
</dbReference>
<evidence type="ECO:0000313" key="4">
    <source>
        <dbReference type="Proteomes" id="UP001617427"/>
    </source>
</evidence>
<dbReference type="Gene3D" id="3.10.180.10">
    <property type="entry name" value="2,3-Dihydroxybiphenyl 1,2-Dioxygenase, domain 1"/>
    <property type="match status" value="2"/>
</dbReference>
<dbReference type="InterPro" id="IPR050383">
    <property type="entry name" value="GlyoxalaseI/FosfomycinResist"/>
</dbReference>
<gene>
    <name evidence="3" type="ORF">ACIPEN_01035</name>
</gene>
<dbReference type="PROSITE" id="PS51819">
    <property type="entry name" value="VOC"/>
    <property type="match status" value="2"/>
</dbReference>
<accession>A0ABW8EWD8</accession>
<dbReference type="InterPro" id="IPR029068">
    <property type="entry name" value="Glyas_Bleomycin-R_OHBP_Dase"/>
</dbReference>
<dbReference type="PANTHER" id="PTHR21366:SF14">
    <property type="entry name" value="GLYOXALASE DOMAIN-CONTAINING PROTEIN 5"/>
    <property type="match status" value="1"/>
</dbReference>